<dbReference type="SUPFAM" id="SSF46955">
    <property type="entry name" value="Putative DNA-binding domain"/>
    <property type="match status" value="1"/>
</dbReference>
<dbReference type="PANTHER" id="PTHR30204:SF69">
    <property type="entry name" value="MERR-FAMILY TRANSCRIPTIONAL REGULATOR"/>
    <property type="match status" value="1"/>
</dbReference>
<evidence type="ECO:0000256" key="3">
    <source>
        <dbReference type="ARBA" id="ARBA00023125"/>
    </source>
</evidence>
<dbReference type="Pfam" id="PF13411">
    <property type="entry name" value="MerR_1"/>
    <property type="match status" value="1"/>
</dbReference>
<sequence length="333" mass="38888">MHSKSKIDNKIQHVSDSTTQDGTYSIGEAAKMIGSTVKTVRYYDEIGLVKPTSYTEGGHRLYTTEDIWRLELITTLRYLDFGIDEISKMISGEIPVAKALDWQIESLETQVSTLMNMISIFRQAKEHEGDSLRYIYDLVNTRVINPEKRNQFITEKVEKSKFLDGISEEWRGSLFYFFNKYIINQVKVSAKQTVAWNELQELVNDSQFLSDLRHDEFLFFNMVHQPRFDAATWVKKLEDIHIRLDTALKQKCSADSPFVQTIVEDTAMLYANSDQSINKEEFFRYFAEYAQNPRTERIERFNTLCSILSPKFRSFSKGNTLLLQGIQWKLEHM</sequence>
<keyword evidence="3" id="KW-0238">DNA-binding</keyword>
<proteinExistence type="predicted"/>
<accession>A0ABS8YQZ0</accession>
<dbReference type="SMART" id="SM00422">
    <property type="entry name" value="HTH_MERR"/>
    <property type="match status" value="1"/>
</dbReference>
<dbReference type="CDD" id="cd01106">
    <property type="entry name" value="HTH_TipAL-Mta"/>
    <property type="match status" value="1"/>
</dbReference>
<feature type="domain" description="HTH merR-type" evidence="6">
    <location>
        <begin position="23"/>
        <end position="92"/>
    </location>
</feature>
<gene>
    <name evidence="7" type="ORF">LQV63_25950</name>
</gene>
<evidence type="ECO:0000259" key="6">
    <source>
        <dbReference type="PROSITE" id="PS50937"/>
    </source>
</evidence>
<keyword evidence="1" id="KW-0678">Repressor</keyword>
<dbReference type="Proteomes" id="UP001199916">
    <property type="component" value="Unassembled WGS sequence"/>
</dbReference>
<evidence type="ECO:0000313" key="8">
    <source>
        <dbReference type="Proteomes" id="UP001199916"/>
    </source>
</evidence>
<comment type="caution">
    <text evidence="7">The sequence shown here is derived from an EMBL/GenBank/DDBJ whole genome shotgun (WGS) entry which is preliminary data.</text>
</comment>
<dbReference type="PROSITE" id="PS50937">
    <property type="entry name" value="HTH_MERR_2"/>
    <property type="match status" value="1"/>
</dbReference>
<feature type="compositionally biased region" description="Basic and acidic residues" evidence="5">
    <location>
        <begin position="1"/>
        <end position="13"/>
    </location>
</feature>
<name>A0ABS8YQZ0_9BACL</name>
<keyword evidence="8" id="KW-1185">Reference proteome</keyword>
<organism evidence="7 8">
    <name type="scientific">Paenibacillus profundus</name>
    <dbReference type="NCBI Taxonomy" id="1173085"/>
    <lineage>
        <taxon>Bacteria</taxon>
        <taxon>Bacillati</taxon>
        <taxon>Bacillota</taxon>
        <taxon>Bacilli</taxon>
        <taxon>Bacillales</taxon>
        <taxon>Paenibacillaceae</taxon>
        <taxon>Paenibacillus</taxon>
    </lineage>
</organism>
<reference evidence="7 8" key="1">
    <citation type="submission" date="2021-11" db="EMBL/GenBank/DDBJ databases">
        <title>Draft genome sequence of Paenibacillus profundus YoMME, a new Gram-positive bacteria with exoelectrogenic properties.</title>
        <authorList>
            <person name="Hubenova Y."/>
            <person name="Hubenova E."/>
            <person name="Manasiev Y."/>
            <person name="Peykov S."/>
            <person name="Mitov M."/>
        </authorList>
    </citation>
    <scope>NUCLEOTIDE SEQUENCE [LARGE SCALE GENOMIC DNA]</scope>
    <source>
        <strain evidence="7 8">YoMME</strain>
    </source>
</reference>
<evidence type="ECO:0000256" key="1">
    <source>
        <dbReference type="ARBA" id="ARBA00022491"/>
    </source>
</evidence>
<evidence type="ECO:0000256" key="5">
    <source>
        <dbReference type="SAM" id="MobiDB-lite"/>
    </source>
</evidence>
<protein>
    <submittedName>
        <fullName evidence="7">MerR family transcriptional regulator</fullName>
    </submittedName>
</protein>
<dbReference type="EMBL" id="JAJNBZ010000033">
    <property type="protein sequence ID" value="MCE5172717.1"/>
    <property type="molecule type" value="Genomic_DNA"/>
</dbReference>
<dbReference type="Gene3D" id="1.10.1660.10">
    <property type="match status" value="1"/>
</dbReference>
<evidence type="ECO:0000256" key="2">
    <source>
        <dbReference type="ARBA" id="ARBA00023015"/>
    </source>
</evidence>
<keyword evidence="4" id="KW-0804">Transcription</keyword>
<dbReference type="InterPro" id="IPR047057">
    <property type="entry name" value="MerR_fam"/>
</dbReference>
<evidence type="ECO:0000256" key="4">
    <source>
        <dbReference type="ARBA" id="ARBA00023163"/>
    </source>
</evidence>
<keyword evidence="2" id="KW-0805">Transcription regulation</keyword>
<dbReference type="InterPro" id="IPR009061">
    <property type="entry name" value="DNA-bd_dom_put_sf"/>
</dbReference>
<evidence type="ECO:0000313" key="7">
    <source>
        <dbReference type="EMBL" id="MCE5172717.1"/>
    </source>
</evidence>
<dbReference type="PANTHER" id="PTHR30204">
    <property type="entry name" value="REDOX-CYCLING DRUG-SENSING TRANSCRIPTIONAL ACTIVATOR SOXR"/>
    <property type="match status" value="1"/>
</dbReference>
<feature type="region of interest" description="Disordered" evidence="5">
    <location>
        <begin position="1"/>
        <end position="20"/>
    </location>
</feature>
<dbReference type="RefSeq" id="WP_233698794.1">
    <property type="nucleotide sequence ID" value="NZ_JAJNBZ010000033.1"/>
</dbReference>
<dbReference type="InterPro" id="IPR000551">
    <property type="entry name" value="MerR-type_HTH_dom"/>
</dbReference>